<dbReference type="AlphaFoldDB" id="A0A8H7ND00"/>
<name>A0A8H7ND00_BIOOC</name>
<protein>
    <submittedName>
        <fullName evidence="2">Uncharacterized protein</fullName>
    </submittedName>
</protein>
<accession>A0A8H7ND00</accession>
<evidence type="ECO:0000256" key="1">
    <source>
        <dbReference type="SAM" id="MobiDB-lite"/>
    </source>
</evidence>
<reference evidence="2" key="1">
    <citation type="submission" date="2020-10" db="EMBL/GenBank/DDBJ databases">
        <title>High-Quality Genome Resource of Clonostachys rosea strain S41 by Oxford Nanopore Long-Read Sequencing.</title>
        <authorList>
            <person name="Wang H."/>
        </authorList>
    </citation>
    <scope>NUCLEOTIDE SEQUENCE</scope>
    <source>
        <strain evidence="2">S41</strain>
    </source>
</reference>
<organism evidence="2 3">
    <name type="scientific">Bionectria ochroleuca</name>
    <name type="common">Gliocladium roseum</name>
    <dbReference type="NCBI Taxonomy" id="29856"/>
    <lineage>
        <taxon>Eukaryota</taxon>
        <taxon>Fungi</taxon>
        <taxon>Dikarya</taxon>
        <taxon>Ascomycota</taxon>
        <taxon>Pezizomycotina</taxon>
        <taxon>Sordariomycetes</taxon>
        <taxon>Hypocreomycetidae</taxon>
        <taxon>Hypocreales</taxon>
        <taxon>Bionectriaceae</taxon>
        <taxon>Clonostachys</taxon>
    </lineage>
</organism>
<evidence type="ECO:0000313" key="2">
    <source>
        <dbReference type="EMBL" id="KAF9753368.1"/>
    </source>
</evidence>
<dbReference type="Proteomes" id="UP000616885">
    <property type="component" value="Unassembled WGS sequence"/>
</dbReference>
<sequence>MAMTTASGGQQGRDFHDSSGTHGACRPPIDPTHPSITLWHRADSLGHRCRLVVPLDHDRLASRDTPEPPRLSRFSCYPATYLIDQLSIVSTLEGKGVLLADVVHFRGATVVLAGA</sequence>
<evidence type="ECO:0000313" key="3">
    <source>
        <dbReference type="Proteomes" id="UP000616885"/>
    </source>
</evidence>
<gene>
    <name evidence="2" type="ORF">IM811_012126</name>
</gene>
<dbReference type="EMBL" id="JADCTT010000004">
    <property type="protein sequence ID" value="KAF9753368.1"/>
    <property type="molecule type" value="Genomic_DNA"/>
</dbReference>
<feature type="region of interest" description="Disordered" evidence="1">
    <location>
        <begin position="1"/>
        <end position="30"/>
    </location>
</feature>
<comment type="caution">
    <text evidence="2">The sequence shown here is derived from an EMBL/GenBank/DDBJ whole genome shotgun (WGS) entry which is preliminary data.</text>
</comment>
<proteinExistence type="predicted"/>